<reference evidence="2 3" key="1">
    <citation type="journal article" date="2016" name="Nat. Commun.">
        <title>Thousands of microbial genomes shed light on interconnected biogeochemical processes in an aquifer system.</title>
        <authorList>
            <person name="Anantharaman K."/>
            <person name="Brown C.T."/>
            <person name="Hug L.A."/>
            <person name="Sharon I."/>
            <person name="Castelle C.J."/>
            <person name="Probst A.J."/>
            <person name="Thomas B.C."/>
            <person name="Singh A."/>
            <person name="Wilkins M.J."/>
            <person name="Karaoz U."/>
            <person name="Brodie E.L."/>
            <person name="Williams K.H."/>
            <person name="Hubbard S.S."/>
            <person name="Banfield J.F."/>
        </authorList>
    </citation>
    <scope>NUCLEOTIDE SEQUENCE [LARGE SCALE GENOMIC DNA]</scope>
</reference>
<evidence type="ECO:0000256" key="1">
    <source>
        <dbReference type="SAM" id="SignalP"/>
    </source>
</evidence>
<accession>A0A1F6M665</accession>
<feature type="signal peptide" evidence="1">
    <location>
        <begin position="1"/>
        <end position="31"/>
    </location>
</feature>
<proteinExistence type="predicted"/>
<protein>
    <submittedName>
        <fullName evidence="2">Uncharacterized protein</fullName>
    </submittedName>
</protein>
<comment type="caution">
    <text evidence="2">The sequence shown here is derived from an EMBL/GenBank/DDBJ whole genome shotgun (WGS) entry which is preliminary data.</text>
</comment>
<sequence length="142" mass="14921">MLVTQTKSITNTKVAVAVGLLLLAGGAAAFAAFGMPQQKLFSSISVSCQDGSRLIGDQYMETVYRSATGTPEAGPGRPCFTSREAQNIAAAFCANARNPVTGKVGVNTFSIRGKCEQAPQKPNYGYAPYGYGYGYGYPSAKK</sequence>
<evidence type="ECO:0000313" key="2">
    <source>
        <dbReference type="EMBL" id="OGH67038.1"/>
    </source>
</evidence>
<dbReference type="AlphaFoldDB" id="A0A1F6M665"/>
<organism evidence="2 3">
    <name type="scientific">Candidatus Magasanikbacteria bacterium RIFCSPHIGHO2_02_FULL_41_13</name>
    <dbReference type="NCBI Taxonomy" id="1798676"/>
    <lineage>
        <taxon>Bacteria</taxon>
        <taxon>Candidatus Magasanikiibacteriota</taxon>
    </lineage>
</organism>
<dbReference type="EMBL" id="MFPX01000008">
    <property type="protein sequence ID" value="OGH67038.1"/>
    <property type="molecule type" value="Genomic_DNA"/>
</dbReference>
<keyword evidence="1" id="KW-0732">Signal</keyword>
<gene>
    <name evidence="2" type="ORF">A3B90_03230</name>
</gene>
<dbReference type="Proteomes" id="UP000178742">
    <property type="component" value="Unassembled WGS sequence"/>
</dbReference>
<name>A0A1F6M665_9BACT</name>
<dbReference type="STRING" id="1798676.A3B90_03230"/>
<feature type="chain" id="PRO_5009525572" evidence="1">
    <location>
        <begin position="32"/>
        <end position="142"/>
    </location>
</feature>
<evidence type="ECO:0000313" key="3">
    <source>
        <dbReference type="Proteomes" id="UP000178742"/>
    </source>
</evidence>